<evidence type="ECO:0000256" key="2">
    <source>
        <dbReference type="ARBA" id="ARBA00007986"/>
    </source>
</evidence>
<dbReference type="InterPro" id="IPR001639">
    <property type="entry name" value="T2SS_protein-GspC"/>
</dbReference>
<comment type="similarity">
    <text evidence="2">Belongs to the GSP C family.</text>
</comment>
<dbReference type="RefSeq" id="WP_067661520.1">
    <property type="nucleotide sequence ID" value="NZ_FQXG01000010.1"/>
</dbReference>
<evidence type="ECO:0000256" key="9">
    <source>
        <dbReference type="ARBA" id="ARBA00023136"/>
    </source>
</evidence>
<dbReference type="EMBL" id="FQXG01000010">
    <property type="protein sequence ID" value="SHI20675.1"/>
    <property type="molecule type" value="Genomic_DNA"/>
</dbReference>
<evidence type="ECO:0000256" key="8">
    <source>
        <dbReference type="ARBA" id="ARBA00022989"/>
    </source>
</evidence>
<dbReference type="AlphaFoldDB" id="A0A1M5Z8W9"/>
<dbReference type="GO" id="GO:0015627">
    <property type="term" value="C:type II protein secretion system complex"/>
    <property type="evidence" value="ECO:0007669"/>
    <property type="project" value="InterPro"/>
</dbReference>
<dbReference type="Proteomes" id="UP000184268">
    <property type="component" value="Unassembled WGS sequence"/>
</dbReference>
<dbReference type="InterPro" id="IPR024961">
    <property type="entry name" value="T2SS_GspC_N"/>
</dbReference>
<keyword evidence="9 10" id="KW-0472">Membrane</keyword>
<feature type="transmembrane region" description="Helical" evidence="10">
    <location>
        <begin position="18"/>
        <end position="43"/>
    </location>
</feature>
<accession>A0A1M5Z8W9</accession>
<keyword evidence="7" id="KW-0653">Protein transport</keyword>
<dbReference type="InterPro" id="IPR036034">
    <property type="entry name" value="PDZ_sf"/>
</dbReference>
<dbReference type="NCBIfam" id="TIGR01713">
    <property type="entry name" value="typeII_sec_gspC"/>
    <property type="match status" value="1"/>
</dbReference>
<name>A0A1M5Z8W9_9GAMM</name>
<keyword evidence="3" id="KW-0813">Transport</keyword>
<protein>
    <submittedName>
        <fullName evidence="12">Type II secretion system protein C (GspC)</fullName>
    </submittedName>
</protein>
<proteinExistence type="inferred from homology"/>
<evidence type="ECO:0000256" key="1">
    <source>
        <dbReference type="ARBA" id="ARBA00004533"/>
    </source>
</evidence>
<gene>
    <name evidence="12" type="ORF">SAMN02745129_0022</name>
</gene>
<dbReference type="SUPFAM" id="SSF50156">
    <property type="entry name" value="PDZ domain-like"/>
    <property type="match status" value="1"/>
</dbReference>
<evidence type="ECO:0000256" key="4">
    <source>
        <dbReference type="ARBA" id="ARBA00022475"/>
    </source>
</evidence>
<keyword evidence="4" id="KW-1003">Cell membrane</keyword>
<evidence type="ECO:0000259" key="11">
    <source>
        <dbReference type="Pfam" id="PF11356"/>
    </source>
</evidence>
<keyword evidence="6 10" id="KW-0812">Transmembrane</keyword>
<keyword evidence="5" id="KW-0997">Cell inner membrane</keyword>
<keyword evidence="13" id="KW-1185">Reference proteome</keyword>
<dbReference type="GO" id="GO:0015628">
    <property type="term" value="P:protein secretion by the type II secretion system"/>
    <property type="evidence" value="ECO:0007669"/>
    <property type="project" value="InterPro"/>
</dbReference>
<evidence type="ECO:0000256" key="6">
    <source>
        <dbReference type="ARBA" id="ARBA00022692"/>
    </source>
</evidence>
<organism evidence="12 13">
    <name type="scientific">Ferrimonas marina</name>
    <dbReference type="NCBI Taxonomy" id="299255"/>
    <lineage>
        <taxon>Bacteria</taxon>
        <taxon>Pseudomonadati</taxon>
        <taxon>Pseudomonadota</taxon>
        <taxon>Gammaproteobacteria</taxon>
        <taxon>Alteromonadales</taxon>
        <taxon>Ferrimonadaceae</taxon>
        <taxon>Ferrimonas</taxon>
    </lineage>
</organism>
<dbReference type="GO" id="GO:0005886">
    <property type="term" value="C:plasma membrane"/>
    <property type="evidence" value="ECO:0007669"/>
    <property type="project" value="UniProtKB-SubCell"/>
</dbReference>
<keyword evidence="8 10" id="KW-1133">Transmembrane helix</keyword>
<evidence type="ECO:0000256" key="10">
    <source>
        <dbReference type="SAM" id="Phobius"/>
    </source>
</evidence>
<reference evidence="12 13" key="1">
    <citation type="submission" date="2016-11" db="EMBL/GenBank/DDBJ databases">
        <authorList>
            <person name="Jaros S."/>
            <person name="Januszkiewicz K."/>
            <person name="Wedrychowicz H."/>
        </authorList>
    </citation>
    <scope>NUCLEOTIDE SEQUENCE [LARGE SCALE GENOMIC DNA]</scope>
    <source>
        <strain evidence="12 13">DSM 16917</strain>
    </source>
</reference>
<feature type="domain" description="Type II secretion system protein GspC N-terminal" evidence="11">
    <location>
        <begin position="25"/>
        <end position="169"/>
    </location>
</feature>
<evidence type="ECO:0000256" key="3">
    <source>
        <dbReference type="ARBA" id="ARBA00022448"/>
    </source>
</evidence>
<sequence length="303" mass="32747">MDLSQTAQQALARIPQPLVARVLTVLLVLCALYLAALITWQLLPNPSSDATPWQPQARQGGQSQSVSIDPVVQLSLFGTAAPQDEREQQVAQPQRDLITDAPKTTLRILLTGLVASSVEERGIAIIESSGAQETYGIGDKITGTNASLHEVYADRAIILNQGNYETLMLDGVEYTREMSNETQRLRQPPTQARSEEASAAVAEARQALLEDPGSIVDYISISPVRKDGGLAGYRLNPGRKGRELFVGSGLKPNDLAVAINGYDLTNLAEAAQVMTELQELTEASVTVERDGQLTQVQFSLPNQ</sequence>
<evidence type="ECO:0000313" key="12">
    <source>
        <dbReference type="EMBL" id="SHI20675.1"/>
    </source>
</evidence>
<dbReference type="Gene3D" id="2.30.42.10">
    <property type="match status" value="1"/>
</dbReference>
<dbReference type="Gene3D" id="2.30.30.830">
    <property type="match status" value="1"/>
</dbReference>
<evidence type="ECO:0000313" key="13">
    <source>
        <dbReference type="Proteomes" id="UP000184268"/>
    </source>
</evidence>
<dbReference type="Pfam" id="PF11356">
    <property type="entry name" value="T2SSC"/>
    <property type="match status" value="1"/>
</dbReference>
<evidence type="ECO:0000256" key="7">
    <source>
        <dbReference type="ARBA" id="ARBA00022927"/>
    </source>
</evidence>
<evidence type="ECO:0000256" key="5">
    <source>
        <dbReference type="ARBA" id="ARBA00022519"/>
    </source>
</evidence>
<dbReference type="STRING" id="299255.SAMN02745129_0022"/>
<dbReference type="OrthoDB" id="1491375at2"/>
<comment type="subcellular location">
    <subcellularLocation>
        <location evidence="1">Cell inner membrane</location>
    </subcellularLocation>
</comment>